<dbReference type="AlphaFoldDB" id="A0A285T189"/>
<dbReference type="InterPro" id="IPR000914">
    <property type="entry name" value="SBP_5_dom"/>
</dbReference>
<evidence type="ECO:0000313" key="7">
    <source>
        <dbReference type="EMBL" id="SOC12910.1"/>
    </source>
</evidence>
<dbReference type="STRING" id="538381.GCA_001696535_03573"/>
<keyword evidence="8" id="KW-1185">Reference proteome</keyword>
<dbReference type="Pfam" id="PF00496">
    <property type="entry name" value="SBP_bac_5"/>
    <property type="match status" value="1"/>
</dbReference>
<evidence type="ECO:0000256" key="2">
    <source>
        <dbReference type="ARBA" id="ARBA00005695"/>
    </source>
</evidence>
<dbReference type="Gene3D" id="3.10.105.10">
    <property type="entry name" value="Dipeptide-binding Protein, Domain 3"/>
    <property type="match status" value="1"/>
</dbReference>
<keyword evidence="4 5" id="KW-0732">Signal</keyword>
<dbReference type="GO" id="GO:0043190">
    <property type="term" value="C:ATP-binding cassette (ABC) transporter complex"/>
    <property type="evidence" value="ECO:0007669"/>
    <property type="project" value="InterPro"/>
</dbReference>
<dbReference type="RefSeq" id="WP_097175274.1">
    <property type="nucleotide sequence ID" value="NZ_OBML01000007.1"/>
</dbReference>
<comment type="similarity">
    <text evidence="2">Belongs to the bacterial solute-binding protein 5 family.</text>
</comment>
<dbReference type="InterPro" id="IPR039424">
    <property type="entry name" value="SBP_5"/>
</dbReference>
<dbReference type="InterPro" id="IPR006311">
    <property type="entry name" value="TAT_signal"/>
</dbReference>
<dbReference type="GO" id="GO:1904680">
    <property type="term" value="F:peptide transmembrane transporter activity"/>
    <property type="evidence" value="ECO:0007669"/>
    <property type="project" value="TreeGrafter"/>
</dbReference>
<reference evidence="7 8" key="1">
    <citation type="submission" date="2017-08" db="EMBL/GenBank/DDBJ databases">
        <authorList>
            <person name="de Groot N.N."/>
        </authorList>
    </citation>
    <scope>NUCLEOTIDE SEQUENCE [LARGE SCALE GENOMIC DNA]</scope>
    <source>
        <strain evidence="7 8">USBA 352</strain>
    </source>
</reference>
<dbReference type="Gene3D" id="3.40.190.10">
    <property type="entry name" value="Periplasmic binding protein-like II"/>
    <property type="match status" value="1"/>
</dbReference>
<dbReference type="OrthoDB" id="9803988at2"/>
<evidence type="ECO:0000256" key="4">
    <source>
        <dbReference type="ARBA" id="ARBA00022729"/>
    </source>
</evidence>
<evidence type="ECO:0000256" key="3">
    <source>
        <dbReference type="ARBA" id="ARBA00022448"/>
    </source>
</evidence>
<gene>
    <name evidence="7" type="ORF">SAMN05421512_10753</name>
</gene>
<accession>A0A285T189</accession>
<evidence type="ECO:0000313" key="8">
    <source>
        <dbReference type="Proteomes" id="UP000219331"/>
    </source>
</evidence>
<dbReference type="PANTHER" id="PTHR30290:SF9">
    <property type="entry name" value="OLIGOPEPTIDE-BINDING PROTEIN APPA"/>
    <property type="match status" value="1"/>
</dbReference>
<dbReference type="PANTHER" id="PTHR30290">
    <property type="entry name" value="PERIPLASMIC BINDING COMPONENT OF ABC TRANSPORTER"/>
    <property type="match status" value="1"/>
</dbReference>
<dbReference type="Proteomes" id="UP000219331">
    <property type="component" value="Unassembled WGS sequence"/>
</dbReference>
<dbReference type="PROSITE" id="PS51318">
    <property type="entry name" value="TAT"/>
    <property type="match status" value="1"/>
</dbReference>
<evidence type="ECO:0000256" key="1">
    <source>
        <dbReference type="ARBA" id="ARBA00004418"/>
    </source>
</evidence>
<dbReference type="SUPFAM" id="SSF53850">
    <property type="entry name" value="Periplasmic binding protein-like II"/>
    <property type="match status" value="1"/>
</dbReference>
<feature type="signal peptide" evidence="5">
    <location>
        <begin position="1"/>
        <end position="30"/>
    </location>
</feature>
<protein>
    <submittedName>
        <fullName evidence="7">Peptide/nickel transport system substrate-binding protein</fullName>
    </submittedName>
</protein>
<evidence type="ECO:0000259" key="6">
    <source>
        <dbReference type="Pfam" id="PF00496"/>
    </source>
</evidence>
<dbReference type="InterPro" id="IPR030678">
    <property type="entry name" value="Peptide/Ni-bd"/>
</dbReference>
<comment type="subcellular location">
    <subcellularLocation>
        <location evidence="1">Periplasm</location>
    </subcellularLocation>
</comment>
<keyword evidence="3" id="KW-0813">Transport</keyword>
<sequence length="516" mass="56276">MEMTRRSFALTGLTALTGLALGGTSLSAFAAGKAGTLRYGTVTEVTNIDPHIYAGNSWKVLIGVLYSPLVTFDTKGEIVPAVAESWEQPDAATIVFRLREGVTFHDGSALTADDVVFSLERIRNEATGATLRGYLVDCTIAKVDERTVEVKKSEPDASLLSVLALPEAAMVSKAWVESGVNIKSQANGTGPFTLAEYESGVRARLAANPSYFIEGEPKLEAVDFRMIKSDDARVSALRSGQLDMIDFVPWKDIDMLARMPNFEVDSASGAFMSVWFNATKAPFDDPRVRRAMAFAVDREAISRAAFFGHGTPIFSAPTPEDSPYYNADLKGTVSLDIEKAKALLAEAGHGEGLDMELIVYQGLGIYTTTAQILQANLKEIGVNVSIRLVEWSDLVSRKNGADYDAMIYGVSMKLNDPDAYSYYLGSESAYWAKPIGYRDETLEALLDEGRQLTDQGARKAVYAKAEERILETMPWIFINYREQAQAYTRKVKGYVHLGGALSEAAPAISLPKIALD</sequence>
<proteinExistence type="inferred from homology"/>
<dbReference type="GO" id="GO:0015833">
    <property type="term" value="P:peptide transport"/>
    <property type="evidence" value="ECO:0007669"/>
    <property type="project" value="TreeGrafter"/>
</dbReference>
<organism evidence="7 8">
    <name type="scientific">Stappia indica</name>
    <dbReference type="NCBI Taxonomy" id="538381"/>
    <lineage>
        <taxon>Bacteria</taxon>
        <taxon>Pseudomonadati</taxon>
        <taxon>Pseudomonadota</taxon>
        <taxon>Alphaproteobacteria</taxon>
        <taxon>Hyphomicrobiales</taxon>
        <taxon>Stappiaceae</taxon>
        <taxon>Stappia</taxon>
    </lineage>
</organism>
<feature type="chain" id="PRO_5011995721" evidence="5">
    <location>
        <begin position="31"/>
        <end position="516"/>
    </location>
</feature>
<dbReference type="PIRSF" id="PIRSF002741">
    <property type="entry name" value="MppA"/>
    <property type="match status" value="1"/>
</dbReference>
<dbReference type="GO" id="GO:0030288">
    <property type="term" value="C:outer membrane-bounded periplasmic space"/>
    <property type="evidence" value="ECO:0007669"/>
    <property type="project" value="UniProtKB-ARBA"/>
</dbReference>
<dbReference type="Gene3D" id="3.90.76.10">
    <property type="entry name" value="Dipeptide-binding Protein, Domain 1"/>
    <property type="match status" value="1"/>
</dbReference>
<name>A0A285T189_9HYPH</name>
<dbReference type="EMBL" id="OBML01000007">
    <property type="protein sequence ID" value="SOC12910.1"/>
    <property type="molecule type" value="Genomic_DNA"/>
</dbReference>
<evidence type="ECO:0000256" key="5">
    <source>
        <dbReference type="SAM" id="SignalP"/>
    </source>
</evidence>
<feature type="domain" description="Solute-binding protein family 5" evidence="6">
    <location>
        <begin position="77"/>
        <end position="428"/>
    </location>
</feature>